<dbReference type="AlphaFoldDB" id="A0A1E3QSV7"/>
<keyword evidence="3" id="KW-1185">Reference proteome</keyword>
<dbReference type="EMBL" id="KV454430">
    <property type="protein sequence ID" value="ODQ80102.1"/>
    <property type="molecule type" value="Genomic_DNA"/>
</dbReference>
<feature type="transmembrane region" description="Helical" evidence="1">
    <location>
        <begin position="122"/>
        <end position="147"/>
    </location>
</feature>
<name>A0A1E3QSV7_9ASCO</name>
<sequence length="537" mass="61230">MFAGRILSRTCLGYPLRTPLPWGSILNVRPLSITSTTPLVSLSVHARGSPYLIPSLVGIVTRGFASRDFSLIGTISRGYATVAKLTRDQDLAEDPYIPPPPTPKRGKLRRLLHRWGFTIRTFVYKMAPMFIIGYLSLAAIILSYWFFTVKPKQELFQPYATEWPFRVKIRVIRGTQYDVEDYNSTGALKCWLEALSLLYQFEGLGKVNIQARFWDSVPVIPDELLRAKSDEYIDCYVDLLVRSGMGLIMDGDSEEGERLLGRAMEYDGFGNADIKAYVKAREFKKRLNAGPADLQALKREIVASINTLTAAFDYLPQQPLVAEQLETTNFSAYLPESSAQVTSLNYHLQELGRIFTMERNYTKALEVYLTLYRNLNHKFTLLFNPVHVSDGKLTLDYGSMKKFNFCLSDFHNLRVSEEELAILETSIAELLWKLHDERAIVWADDAVRNIRLKRHEGSRGYEVAQVAFQNASAMYEALGVTARAKQLDEERKAMPLMTDLDGCSVLYNKNLGNLKTFMRMRKYWGRSSNTTVAYMHD</sequence>
<protein>
    <submittedName>
        <fullName evidence="2">Uncharacterized protein</fullName>
    </submittedName>
</protein>
<dbReference type="GeneID" id="30148284"/>
<keyword evidence="1" id="KW-1133">Transmembrane helix</keyword>
<evidence type="ECO:0000313" key="2">
    <source>
        <dbReference type="EMBL" id="ODQ80102.1"/>
    </source>
</evidence>
<organism evidence="2 3">
    <name type="scientific">Babjeviella inositovora NRRL Y-12698</name>
    <dbReference type="NCBI Taxonomy" id="984486"/>
    <lineage>
        <taxon>Eukaryota</taxon>
        <taxon>Fungi</taxon>
        <taxon>Dikarya</taxon>
        <taxon>Ascomycota</taxon>
        <taxon>Saccharomycotina</taxon>
        <taxon>Pichiomycetes</taxon>
        <taxon>Serinales incertae sedis</taxon>
        <taxon>Babjeviella</taxon>
    </lineage>
</organism>
<gene>
    <name evidence="2" type="ORF">BABINDRAFT_166476</name>
</gene>
<evidence type="ECO:0000256" key="1">
    <source>
        <dbReference type="SAM" id="Phobius"/>
    </source>
</evidence>
<accession>A0A1E3QSV7</accession>
<keyword evidence="1" id="KW-0812">Transmembrane</keyword>
<evidence type="ECO:0000313" key="3">
    <source>
        <dbReference type="Proteomes" id="UP000094336"/>
    </source>
</evidence>
<dbReference type="Proteomes" id="UP000094336">
    <property type="component" value="Unassembled WGS sequence"/>
</dbReference>
<reference evidence="3" key="1">
    <citation type="submission" date="2016-05" db="EMBL/GenBank/DDBJ databases">
        <title>Comparative genomics of biotechnologically important yeasts.</title>
        <authorList>
            <consortium name="DOE Joint Genome Institute"/>
            <person name="Riley R."/>
            <person name="Haridas S."/>
            <person name="Wolfe K.H."/>
            <person name="Lopes M.R."/>
            <person name="Hittinger C.T."/>
            <person name="Goker M."/>
            <person name="Salamov A."/>
            <person name="Wisecaver J."/>
            <person name="Long T.M."/>
            <person name="Aerts A.L."/>
            <person name="Barry K."/>
            <person name="Choi C."/>
            <person name="Clum A."/>
            <person name="Coughlan A.Y."/>
            <person name="Deshpande S."/>
            <person name="Douglass A.P."/>
            <person name="Hanson S.J."/>
            <person name="Klenk H.-P."/>
            <person name="Labutti K."/>
            <person name="Lapidus A."/>
            <person name="Lindquist E."/>
            <person name="Lipzen A."/>
            <person name="Meier-Kolthoff J.P."/>
            <person name="Ohm R.A."/>
            <person name="Otillar R.P."/>
            <person name="Pangilinan J."/>
            <person name="Peng Y."/>
            <person name="Rokas A."/>
            <person name="Rosa C.A."/>
            <person name="Scheuner C."/>
            <person name="Sibirny A.A."/>
            <person name="Slot J.C."/>
            <person name="Stielow J.B."/>
            <person name="Sun H."/>
            <person name="Kurtzman C.P."/>
            <person name="Blackwell M."/>
            <person name="Grigoriev I.V."/>
            <person name="Jeffries T.W."/>
        </authorList>
    </citation>
    <scope>NUCLEOTIDE SEQUENCE [LARGE SCALE GENOMIC DNA]</scope>
    <source>
        <strain evidence="3">NRRL Y-12698</strain>
    </source>
</reference>
<proteinExistence type="predicted"/>
<keyword evidence="1" id="KW-0472">Membrane</keyword>
<dbReference type="RefSeq" id="XP_018985430.1">
    <property type="nucleotide sequence ID" value="XM_019130431.1"/>
</dbReference>